<dbReference type="PANTHER" id="PTHR35469:SF5">
    <property type="entry name" value="TRANSMEMBRANE PROTEIN"/>
    <property type="match status" value="1"/>
</dbReference>
<feature type="compositionally biased region" description="Polar residues" evidence="1">
    <location>
        <begin position="142"/>
        <end position="154"/>
    </location>
</feature>
<feature type="transmembrane region" description="Helical" evidence="2">
    <location>
        <begin position="181"/>
        <end position="198"/>
    </location>
</feature>
<name>G7JJB2_MEDTR</name>
<reference evidence="3 6" key="1">
    <citation type="journal article" date="2011" name="Nature">
        <title>The Medicago genome provides insight into the evolution of rhizobial symbioses.</title>
        <authorList>
            <person name="Young N.D."/>
            <person name="Debelle F."/>
            <person name="Oldroyd G.E."/>
            <person name="Geurts R."/>
            <person name="Cannon S.B."/>
            <person name="Udvardi M.K."/>
            <person name="Benedito V.A."/>
            <person name="Mayer K.F."/>
            <person name="Gouzy J."/>
            <person name="Schoof H."/>
            <person name="Van de Peer Y."/>
            <person name="Proost S."/>
            <person name="Cook D.R."/>
            <person name="Meyers B.C."/>
            <person name="Spannagl M."/>
            <person name="Cheung F."/>
            <person name="De Mita S."/>
            <person name="Krishnakumar V."/>
            <person name="Gundlach H."/>
            <person name="Zhou S."/>
            <person name="Mudge J."/>
            <person name="Bharti A.K."/>
            <person name="Murray J.D."/>
            <person name="Naoumkina M.A."/>
            <person name="Rosen B."/>
            <person name="Silverstein K.A."/>
            <person name="Tang H."/>
            <person name="Rombauts S."/>
            <person name="Zhao P.X."/>
            <person name="Zhou P."/>
            <person name="Barbe V."/>
            <person name="Bardou P."/>
            <person name="Bechner M."/>
            <person name="Bellec A."/>
            <person name="Berger A."/>
            <person name="Berges H."/>
            <person name="Bidwell S."/>
            <person name="Bisseling T."/>
            <person name="Choisne N."/>
            <person name="Couloux A."/>
            <person name="Denny R."/>
            <person name="Deshpande S."/>
            <person name="Dai X."/>
            <person name="Doyle J.J."/>
            <person name="Dudez A.M."/>
            <person name="Farmer A.D."/>
            <person name="Fouteau S."/>
            <person name="Franken C."/>
            <person name="Gibelin C."/>
            <person name="Gish J."/>
            <person name="Goldstein S."/>
            <person name="Gonzalez A.J."/>
            <person name="Green P.J."/>
            <person name="Hallab A."/>
            <person name="Hartog M."/>
            <person name="Hua A."/>
            <person name="Humphray S.J."/>
            <person name="Jeong D.H."/>
            <person name="Jing Y."/>
            <person name="Jocker A."/>
            <person name="Kenton S.M."/>
            <person name="Kim D.J."/>
            <person name="Klee K."/>
            <person name="Lai H."/>
            <person name="Lang C."/>
            <person name="Lin S."/>
            <person name="Macmil S.L."/>
            <person name="Magdelenat G."/>
            <person name="Matthews L."/>
            <person name="McCorrison J."/>
            <person name="Monaghan E.L."/>
            <person name="Mun J.H."/>
            <person name="Najar F.Z."/>
            <person name="Nicholson C."/>
            <person name="Noirot C."/>
            <person name="O'Bleness M."/>
            <person name="Paule C.R."/>
            <person name="Poulain J."/>
            <person name="Prion F."/>
            <person name="Qin B."/>
            <person name="Qu C."/>
            <person name="Retzel E.F."/>
            <person name="Riddle C."/>
            <person name="Sallet E."/>
            <person name="Samain S."/>
            <person name="Samson N."/>
            <person name="Sanders I."/>
            <person name="Saurat O."/>
            <person name="Scarpelli C."/>
            <person name="Schiex T."/>
            <person name="Segurens B."/>
            <person name="Severin A.J."/>
            <person name="Sherrier D.J."/>
            <person name="Shi R."/>
            <person name="Sims S."/>
            <person name="Singer S.R."/>
            <person name="Sinharoy S."/>
            <person name="Sterck L."/>
            <person name="Viollet A."/>
            <person name="Wang B.B."/>
            <person name="Wang K."/>
            <person name="Wang M."/>
            <person name="Wang X."/>
            <person name="Warfsmann J."/>
            <person name="Weissenbach J."/>
            <person name="White D.D."/>
            <person name="White J.D."/>
            <person name="Wiley G.B."/>
            <person name="Wincker P."/>
            <person name="Xing Y."/>
            <person name="Yang L."/>
            <person name="Yao Z."/>
            <person name="Ying F."/>
            <person name="Zhai J."/>
            <person name="Zhou L."/>
            <person name="Zuber A."/>
            <person name="Denarie J."/>
            <person name="Dixon R.A."/>
            <person name="May G.D."/>
            <person name="Schwartz D.C."/>
            <person name="Rogers J."/>
            <person name="Quetier F."/>
            <person name="Town C.D."/>
            <person name="Roe B.A."/>
        </authorList>
    </citation>
    <scope>NUCLEOTIDE SEQUENCE [LARGE SCALE GENOMIC DNA]</scope>
    <source>
        <strain evidence="3">A17</strain>
        <strain evidence="5 6">cv. Jemalong A17</strain>
    </source>
</reference>
<sequence length="288" mass="32378">MASNNNNTEERRRRIQERGSDRMALITGRINALPPTPRSATSSPVHPRHTQSMSVSAFDSHYDKENDNLPRHTRPHSLASTAFATNFVQDNADNADDNKHDASSASRLKHQGGFKYSNFETKSEDEPLIQDSKAKETESSSRPKQTGSLNTNQAKKPHNWRRHTFFSSRELNFCILTSENTRALSSLIIALLVVFYYLISSKSILASRPLYIVLVTDVTIVIARIYSEKARVLEENKGEMVEAAEDGRSWNDAVKLLERGLVVYQAIKGVFIDCSIYLVVVVCCISIM</sequence>
<evidence type="ECO:0000256" key="2">
    <source>
        <dbReference type="SAM" id="Phobius"/>
    </source>
</evidence>
<dbReference type="AlphaFoldDB" id="G7JJB2"/>
<organism evidence="3 6">
    <name type="scientific">Medicago truncatula</name>
    <name type="common">Barrel medic</name>
    <name type="synonym">Medicago tribuloides</name>
    <dbReference type="NCBI Taxonomy" id="3880"/>
    <lineage>
        <taxon>Eukaryota</taxon>
        <taxon>Viridiplantae</taxon>
        <taxon>Streptophyta</taxon>
        <taxon>Embryophyta</taxon>
        <taxon>Tracheophyta</taxon>
        <taxon>Spermatophyta</taxon>
        <taxon>Magnoliopsida</taxon>
        <taxon>eudicotyledons</taxon>
        <taxon>Gunneridae</taxon>
        <taxon>Pentapetalae</taxon>
        <taxon>rosids</taxon>
        <taxon>fabids</taxon>
        <taxon>Fabales</taxon>
        <taxon>Fabaceae</taxon>
        <taxon>Papilionoideae</taxon>
        <taxon>50 kb inversion clade</taxon>
        <taxon>NPAAA clade</taxon>
        <taxon>Hologalegina</taxon>
        <taxon>IRL clade</taxon>
        <taxon>Trifolieae</taxon>
        <taxon>Medicago</taxon>
    </lineage>
</organism>
<feature type="region of interest" description="Disordered" evidence="1">
    <location>
        <begin position="116"/>
        <end position="157"/>
    </location>
</feature>
<evidence type="ECO:0000256" key="1">
    <source>
        <dbReference type="SAM" id="MobiDB-lite"/>
    </source>
</evidence>
<evidence type="ECO:0000313" key="4">
    <source>
        <dbReference type="EMBL" id="RHN58622.1"/>
    </source>
</evidence>
<dbReference type="OrthoDB" id="1645757at2759"/>
<dbReference type="KEGG" id="mtr:11411537"/>
<dbReference type="Gramene" id="rna20549">
    <property type="protein sequence ID" value="RHN58622.1"/>
    <property type="gene ID" value="gene20549"/>
</dbReference>
<gene>
    <name evidence="5" type="primary">11411537</name>
    <name evidence="3" type="ordered locus">MTR_4g012520</name>
    <name evidence="4" type="ORF">MtrunA17_Chr4g0004351</name>
</gene>
<dbReference type="PaxDb" id="3880-AES86648"/>
<feature type="compositionally biased region" description="Basic and acidic residues" evidence="1">
    <location>
        <begin position="132"/>
        <end position="141"/>
    </location>
</feature>
<keyword evidence="2" id="KW-1133">Transmembrane helix</keyword>
<protein>
    <submittedName>
        <fullName evidence="3">Transmembrane protein, putative</fullName>
    </submittedName>
</protein>
<dbReference type="eggNOG" id="ENOG502S1WP">
    <property type="taxonomic scope" value="Eukaryota"/>
</dbReference>
<dbReference type="STRING" id="3880.G7JJB2"/>
<feature type="compositionally biased region" description="Polar residues" evidence="1">
    <location>
        <begin position="38"/>
        <end position="52"/>
    </location>
</feature>
<proteinExistence type="predicted"/>
<keyword evidence="2" id="KW-0472">Membrane</keyword>
<dbReference type="Proteomes" id="UP000002051">
    <property type="component" value="Chromosome 4"/>
</dbReference>
<dbReference type="HOGENOM" id="CLU_069730_0_0_1"/>
<reference evidence="4" key="4">
    <citation type="journal article" date="2018" name="Nat. Plants">
        <title>Whole-genome landscape of Medicago truncatula symbiotic genes.</title>
        <authorList>
            <person name="Pecrix Y."/>
            <person name="Gamas P."/>
            <person name="Carrere S."/>
        </authorList>
    </citation>
    <scope>NUCLEOTIDE SEQUENCE</scope>
    <source>
        <tissue evidence="4">Leaves</tissue>
    </source>
</reference>
<feature type="transmembrane region" description="Helical" evidence="2">
    <location>
        <begin position="266"/>
        <end position="287"/>
    </location>
</feature>
<evidence type="ECO:0000313" key="3">
    <source>
        <dbReference type="EMBL" id="AES86648.2"/>
    </source>
</evidence>
<dbReference type="EMBL" id="CM001220">
    <property type="protein sequence ID" value="AES86648.2"/>
    <property type="molecule type" value="Genomic_DNA"/>
</dbReference>
<accession>A0A0C3WRN0</accession>
<feature type="compositionally biased region" description="Basic and acidic residues" evidence="1">
    <location>
        <begin position="8"/>
        <end position="21"/>
    </location>
</feature>
<dbReference type="PANTHER" id="PTHR35469">
    <property type="entry name" value="TRANSMEMBRANE PROTEIN"/>
    <property type="match status" value="1"/>
</dbReference>
<accession>G7JJB2</accession>
<dbReference type="EMBL" id="PSQE01000004">
    <property type="protein sequence ID" value="RHN58622.1"/>
    <property type="molecule type" value="Genomic_DNA"/>
</dbReference>
<evidence type="ECO:0000313" key="5">
    <source>
        <dbReference type="EnsemblPlants" id="AES86648"/>
    </source>
</evidence>
<reference evidence="5" key="3">
    <citation type="submission" date="2015-04" db="UniProtKB">
        <authorList>
            <consortium name="EnsemblPlants"/>
        </authorList>
    </citation>
    <scope>IDENTIFICATION</scope>
    <source>
        <strain evidence="5">cv. Jemalong A17</strain>
    </source>
</reference>
<keyword evidence="2 3" id="KW-0812">Transmembrane</keyword>
<evidence type="ECO:0000313" key="6">
    <source>
        <dbReference type="Proteomes" id="UP000002051"/>
    </source>
</evidence>
<dbReference type="Proteomes" id="UP000265566">
    <property type="component" value="Chromosome 4"/>
</dbReference>
<feature type="region of interest" description="Disordered" evidence="1">
    <location>
        <begin position="1"/>
        <end position="52"/>
    </location>
</feature>
<keyword evidence="6" id="KW-1185">Reference proteome</keyword>
<reference evidence="3 6" key="2">
    <citation type="journal article" date="2014" name="BMC Genomics">
        <title>An improved genome release (version Mt4.0) for the model legume Medicago truncatula.</title>
        <authorList>
            <person name="Tang H."/>
            <person name="Krishnakumar V."/>
            <person name="Bidwell S."/>
            <person name="Rosen B."/>
            <person name="Chan A."/>
            <person name="Zhou S."/>
            <person name="Gentzbittel L."/>
            <person name="Childs K.L."/>
            <person name="Yandell M."/>
            <person name="Gundlach H."/>
            <person name="Mayer K.F."/>
            <person name="Schwartz D.C."/>
            <person name="Town C.D."/>
        </authorList>
    </citation>
    <scope>GENOME REANNOTATION</scope>
    <source>
        <strain evidence="5 6">cv. Jemalong A17</strain>
    </source>
</reference>
<dbReference type="EnsemblPlants" id="AES86648">
    <property type="protein sequence ID" value="AES86648"/>
    <property type="gene ID" value="MTR_4g012520"/>
</dbReference>